<feature type="compositionally biased region" description="Basic residues" evidence="1">
    <location>
        <begin position="447"/>
        <end position="459"/>
    </location>
</feature>
<feature type="region of interest" description="Disordered" evidence="1">
    <location>
        <begin position="447"/>
        <end position="493"/>
    </location>
</feature>
<feature type="region of interest" description="Disordered" evidence="1">
    <location>
        <begin position="367"/>
        <end position="388"/>
    </location>
</feature>
<evidence type="ECO:0000256" key="1">
    <source>
        <dbReference type="SAM" id="MobiDB-lite"/>
    </source>
</evidence>
<sequence>MKPALRRLAPLLFAAALLPAFAETTPSPDEYAPNSASVQFAVAHQRCLREGGDMMSCTQKLMPLLEQAEREMRNLDRQSALLESARREQGSLRYKARDELFVLRYLDCAAQGRTAQCMMRTLGWMRQQGVPYDEVVMDAPTTAGQHVDALQFHARLVMLDECVRAGVKDCAQQFHAELGKLRRASLLKNAQLSGPKQLELGRGLTFSLQAGEAWLSPQELARLNALVQASDDPRPLLYPTLGPLHQPVAGYLTLPDIPAPVAVMVLPGHVDIDRWLNPSAMLDEVQRRLPQGSVARWRVEPQRSSLPQRLESAYEMQSAEGSGPAVMSYQVLLPGRQSTIQLQVLQQGNRDESWFRENRRALDGLVARPQFPPGQRADDVLETDPRHPQPLESLILGLDIPPDSPLLKHGGLLSWLSWRSLGSNFMLQAGLLAMVIVPMLLVGYRRSRTKPSRKPRRAPAHPAGGSPTASVAVPAHEPPPARPQARRKRKKKN</sequence>
<evidence type="ECO:0000256" key="2">
    <source>
        <dbReference type="SAM" id="Phobius"/>
    </source>
</evidence>
<evidence type="ECO:0000313" key="5">
    <source>
        <dbReference type="Proteomes" id="UP000604481"/>
    </source>
</evidence>
<feature type="compositionally biased region" description="Basic residues" evidence="1">
    <location>
        <begin position="484"/>
        <end position="493"/>
    </location>
</feature>
<feature type="chain" id="PRO_5035328522" evidence="3">
    <location>
        <begin position="23"/>
        <end position="493"/>
    </location>
</feature>
<accession>A0A8J7FY82</accession>
<dbReference type="EMBL" id="JADFUA010000001">
    <property type="protein sequence ID" value="MBE9607898.1"/>
    <property type="molecule type" value="Genomic_DNA"/>
</dbReference>
<feature type="compositionally biased region" description="Basic and acidic residues" evidence="1">
    <location>
        <begin position="376"/>
        <end position="388"/>
    </location>
</feature>
<gene>
    <name evidence="4" type="ORF">INR99_00905</name>
</gene>
<name>A0A8J7FY82_9NEIS</name>
<keyword evidence="2" id="KW-0812">Transmembrane</keyword>
<feature type="signal peptide" evidence="3">
    <location>
        <begin position="1"/>
        <end position="22"/>
    </location>
</feature>
<protein>
    <submittedName>
        <fullName evidence="4">Uncharacterized protein</fullName>
    </submittedName>
</protein>
<evidence type="ECO:0000256" key="3">
    <source>
        <dbReference type="SAM" id="SignalP"/>
    </source>
</evidence>
<dbReference type="RefSeq" id="WP_228098017.1">
    <property type="nucleotide sequence ID" value="NZ_JADFUA010000001.1"/>
</dbReference>
<proteinExistence type="predicted"/>
<keyword evidence="3" id="KW-0732">Signal</keyword>
<dbReference type="Proteomes" id="UP000604481">
    <property type="component" value="Unassembled WGS sequence"/>
</dbReference>
<organism evidence="4 5">
    <name type="scientific">Chitinilyticum piscinae</name>
    <dbReference type="NCBI Taxonomy" id="2866724"/>
    <lineage>
        <taxon>Bacteria</taxon>
        <taxon>Pseudomonadati</taxon>
        <taxon>Pseudomonadota</taxon>
        <taxon>Betaproteobacteria</taxon>
        <taxon>Neisseriales</taxon>
        <taxon>Chitinibacteraceae</taxon>
        <taxon>Chitinilyticum</taxon>
    </lineage>
</organism>
<evidence type="ECO:0000313" key="4">
    <source>
        <dbReference type="EMBL" id="MBE9607898.1"/>
    </source>
</evidence>
<feature type="transmembrane region" description="Helical" evidence="2">
    <location>
        <begin position="425"/>
        <end position="444"/>
    </location>
</feature>
<reference evidence="4 5" key="1">
    <citation type="submission" date="2020-10" db="EMBL/GenBank/DDBJ databases">
        <title>The genome sequence of Chitinilyticum litopenaei 4Y14.</title>
        <authorList>
            <person name="Liu Y."/>
        </authorList>
    </citation>
    <scope>NUCLEOTIDE SEQUENCE [LARGE SCALE GENOMIC DNA]</scope>
    <source>
        <strain evidence="4 5">4Y14</strain>
    </source>
</reference>
<keyword evidence="5" id="KW-1185">Reference proteome</keyword>
<dbReference type="AlphaFoldDB" id="A0A8J7FY82"/>
<comment type="caution">
    <text evidence="4">The sequence shown here is derived from an EMBL/GenBank/DDBJ whole genome shotgun (WGS) entry which is preliminary data.</text>
</comment>
<keyword evidence="2" id="KW-0472">Membrane</keyword>
<keyword evidence="2" id="KW-1133">Transmembrane helix</keyword>